<comment type="similarity">
    <text evidence="1">Belongs to the HSBP1 family.</text>
</comment>
<dbReference type="InterPro" id="IPR009643">
    <property type="entry name" value="HS1-bd"/>
</dbReference>
<accession>A0ABR2TTX3</accession>
<organism evidence="3 4">
    <name type="scientific">Hibiscus sabdariffa</name>
    <name type="common">roselle</name>
    <dbReference type="NCBI Taxonomy" id="183260"/>
    <lineage>
        <taxon>Eukaryota</taxon>
        <taxon>Viridiplantae</taxon>
        <taxon>Streptophyta</taxon>
        <taxon>Embryophyta</taxon>
        <taxon>Tracheophyta</taxon>
        <taxon>Spermatophyta</taxon>
        <taxon>Magnoliopsida</taxon>
        <taxon>eudicotyledons</taxon>
        <taxon>Gunneridae</taxon>
        <taxon>Pentapetalae</taxon>
        <taxon>rosids</taxon>
        <taxon>malvids</taxon>
        <taxon>Malvales</taxon>
        <taxon>Malvaceae</taxon>
        <taxon>Malvoideae</taxon>
        <taxon>Hibiscus</taxon>
    </lineage>
</organism>
<evidence type="ECO:0000256" key="2">
    <source>
        <dbReference type="SAM" id="MobiDB-lite"/>
    </source>
</evidence>
<evidence type="ECO:0000256" key="1">
    <source>
        <dbReference type="ARBA" id="ARBA00006349"/>
    </source>
</evidence>
<feature type="compositionally biased region" description="Polar residues" evidence="2">
    <location>
        <begin position="9"/>
        <end position="28"/>
    </location>
</feature>
<evidence type="ECO:0000313" key="3">
    <source>
        <dbReference type="EMBL" id="KAK9040844.1"/>
    </source>
</evidence>
<feature type="region of interest" description="Disordered" evidence="2">
    <location>
        <begin position="150"/>
        <end position="171"/>
    </location>
</feature>
<evidence type="ECO:0008006" key="5">
    <source>
        <dbReference type="Google" id="ProtNLM"/>
    </source>
</evidence>
<gene>
    <name evidence="3" type="ORF">V6N11_015980</name>
</gene>
<feature type="region of interest" description="Disordered" evidence="2">
    <location>
        <begin position="617"/>
        <end position="648"/>
    </location>
</feature>
<feature type="compositionally biased region" description="Basic and acidic residues" evidence="2">
    <location>
        <begin position="395"/>
        <end position="412"/>
    </location>
</feature>
<feature type="region of interest" description="Disordered" evidence="2">
    <location>
        <begin position="1"/>
        <end position="33"/>
    </location>
</feature>
<dbReference type="Gene3D" id="1.20.5.430">
    <property type="match status" value="1"/>
</dbReference>
<dbReference type="Pfam" id="PF06825">
    <property type="entry name" value="HSBP1"/>
    <property type="match status" value="1"/>
</dbReference>
<reference evidence="3 4" key="1">
    <citation type="journal article" date="2024" name="G3 (Bethesda)">
        <title>Genome assembly of Hibiscus sabdariffa L. provides insights into metabolisms of medicinal natural products.</title>
        <authorList>
            <person name="Kim T."/>
        </authorList>
    </citation>
    <scope>NUCLEOTIDE SEQUENCE [LARGE SCALE GENOMIC DNA]</scope>
    <source>
        <strain evidence="3">TK-2024</strain>
        <tissue evidence="3">Old leaves</tissue>
    </source>
</reference>
<feature type="region of interest" description="Disordered" evidence="2">
    <location>
        <begin position="62"/>
        <end position="89"/>
    </location>
</feature>
<feature type="region of interest" description="Disordered" evidence="2">
    <location>
        <begin position="395"/>
        <end position="423"/>
    </location>
</feature>
<feature type="region of interest" description="Disordered" evidence="2">
    <location>
        <begin position="318"/>
        <end position="340"/>
    </location>
</feature>
<keyword evidence="4" id="KW-1185">Reference proteome</keyword>
<evidence type="ECO:0000313" key="4">
    <source>
        <dbReference type="Proteomes" id="UP001396334"/>
    </source>
</evidence>
<dbReference type="Proteomes" id="UP001396334">
    <property type="component" value="Unassembled WGS sequence"/>
</dbReference>
<protein>
    <recommendedName>
        <fullName evidence="5">RNase H type-1 domain-containing protein</fullName>
    </recommendedName>
</protein>
<dbReference type="PANTHER" id="PTHR19424">
    <property type="entry name" value="HEAT SHOCK FACTOR BINDING PROTEIN 1"/>
    <property type="match status" value="1"/>
</dbReference>
<dbReference type="EMBL" id="JBBPBN010000004">
    <property type="protein sequence ID" value="KAK9040844.1"/>
    <property type="molecule type" value="Genomic_DNA"/>
</dbReference>
<comment type="caution">
    <text evidence="3">The sequence shown here is derived from an EMBL/GenBank/DDBJ whole genome shotgun (WGS) entry which is preliminary data.</text>
</comment>
<dbReference type="PANTHER" id="PTHR19424:SF0">
    <property type="entry name" value="HEAT SHOCK FACTOR BINDING PROTEIN 1"/>
    <property type="match status" value="1"/>
</dbReference>
<feature type="compositionally biased region" description="Basic and acidic residues" evidence="2">
    <location>
        <begin position="80"/>
        <end position="89"/>
    </location>
</feature>
<name>A0ABR2TTX3_9ROSI</name>
<sequence>MENPKLSAEKSTGIATDSRSALLSSTVNGRPPDALSIVCSGPVLERPGSPLVDDVQRDMKKLKGPESALLADSSTPMEFDEGHSGKEGPVEIVELSPKHGHDAGKSSVSYASVVGRSLKGDEQGSDGVGLDPNKVIVLDEDCVVNRDGKFPTISTEQPPPTINSPVRPETSTESLFGPWMVVDTRRRRAFAGRSIPKGVDTEEKRGHGSRFTILGKDSGISEMEQVSDAEGDVQQSLWNVQDNPMNGRASLETLGTKKSGITNIVGGSGSVAGGNSAPKKSVAAGAVVLPLKEGRSVSVVEHAGPGMSHSAVSIVEQDHEGRGGDSIVQGKRVGGKAKGVKENVKQGLKIRRSSDVRNISRPVLSEWVDNMNNQLDNLARNRVVDPGGVIRMRVNQEGDLEKSTSLADRDQGPPRLTTDGSEGAASITFRNSDALKAISRGGADYGRLALLRYILDLCNRDWIVSFNQVSRGNNGVADRLSKIALGGDFQVKRLDEPPMEVVPFVNIVAQWLGVGRNEKGARPPVFKISKAAITCVFELKLRLATEVRRERLPKIHGQAMDGHNSEDSKQNTADMTVFVQNLLQQMQSRFQTMSDSIITKVDEMGNRINELEQSINDLKAEMGVEGSPSPLPPPNQTSDGAKQEEGSA</sequence>
<proteinExistence type="inferred from homology"/>